<proteinExistence type="inferred from homology"/>
<evidence type="ECO:0000256" key="7">
    <source>
        <dbReference type="ARBA" id="ARBA00023295"/>
    </source>
</evidence>
<protein>
    <recommendedName>
        <fullName evidence="2">alpha-L-fucosidase</fullName>
        <ecNumber evidence="2">3.2.1.51</ecNumber>
    </recommendedName>
</protein>
<dbReference type="PROSITE" id="PS50022">
    <property type="entry name" value="FA58C_3"/>
    <property type="match status" value="1"/>
</dbReference>
<dbReference type="Gene3D" id="3.20.20.80">
    <property type="entry name" value="Glycosidases"/>
    <property type="match status" value="1"/>
</dbReference>
<dbReference type="InterPro" id="IPR017853">
    <property type="entry name" value="GH"/>
</dbReference>
<accession>A0A4V2F5U4</accession>
<comment type="similarity">
    <text evidence="1">Belongs to the glycosyl hydrolase 29 family.</text>
</comment>
<dbReference type="CDD" id="cd02795">
    <property type="entry name" value="CBM6-CBM35-CBM36_like"/>
    <property type="match status" value="1"/>
</dbReference>
<keyword evidence="4" id="KW-0677">Repeat</keyword>
<dbReference type="GO" id="GO:0005764">
    <property type="term" value="C:lysosome"/>
    <property type="evidence" value="ECO:0007669"/>
    <property type="project" value="TreeGrafter"/>
</dbReference>
<dbReference type="EMBL" id="SGXF01000005">
    <property type="protein sequence ID" value="RZS94029.1"/>
    <property type="molecule type" value="Genomic_DNA"/>
</dbReference>
<dbReference type="GO" id="GO:0006004">
    <property type="term" value="P:fucose metabolic process"/>
    <property type="evidence" value="ECO:0007669"/>
    <property type="project" value="TreeGrafter"/>
</dbReference>
<dbReference type="GO" id="GO:0016020">
    <property type="term" value="C:membrane"/>
    <property type="evidence" value="ECO:0007669"/>
    <property type="project" value="InterPro"/>
</dbReference>
<evidence type="ECO:0000313" key="12">
    <source>
        <dbReference type="Proteomes" id="UP000292927"/>
    </source>
</evidence>
<dbReference type="SUPFAM" id="SSF141072">
    <property type="entry name" value="CalX-like"/>
    <property type="match status" value="1"/>
</dbReference>
<dbReference type="Pfam" id="PF01120">
    <property type="entry name" value="Alpha_L_fucos"/>
    <property type="match status" value="1"/>
</dbReference>
<evidence type="ECO:0000256" key="4">
    <source>
        <dbReference type="ARBA" id="ARBA00022737"/>
    </source>
</evidence>
<dbReference type="InterPro" id="IPR008979">
    <property type="entry name" value="Galactose-bd-like_sf"/>
</dbReference>
<dbReference type="Proteomes" id="UP000292927">
    <property type="component" value="Unassembled WGS sequence"/>
</dbReference>
<dbReference type="RefSeq" id="WP_130435667.1">
    <property type="nucleotide sequence ID" value="NZ_SGXF01000005.1"/>
</dbReference>
<dbReference type="SUPFAM" id="SSF49785">
    <property type="entry name" value="Galactose-binding domain-like"/>
    <property type="match status" value="1"/>
</dbReference>
<keyword evidence="6" id="KW-0106">Calcium</keyword>
<dbReference type="Gene3D" id="2.60.40.2030">
    <property type="match status" value="1"/>
</dbReference>
<comment type="caution">
    <text evidence="11">The sequence shown here is derived from an EMBL/GenBank/DDBJ whole genome shotgun (WGS) entry which is preliminary data.</text>
</comment>
<dbReference type="Pfam" id="PF18998">
    <property type="entry name" value="Flg_new_2"/>
    <property type="match status" value="4"/>
</dbReference>
<evidence type="ECO:0000256" key="8">
    <source>
        <dbReference type="SAM" id="Phobius"/>
    </source>
</evidence>
<keyword evidence="3 9" id="KW-0732">Signal</keyword>
<keyword evidence="7" id="KW-0326">Glycosidase</keyword>
<evidence type="ECO:0000256" key="2">
    <source>
        <dbReference type="ARBA" id="ARBA00012662"/>
    </source>
</evidence>
<dbReference type="PANTHER" id="PTHR10030:SF37">
    <property type="entry name" value="ALPHA-L-FUCOSIDASE-RELATED"/>
    <property type="match status" value="1"/>
</dbReference>
<dbReference type="InterPro" id="IPR000421">
    <property type="entry name" value="FA58C"/>
</dbReference>
<evidence type="ECO:0000313" key="11">
    <source>
        <dbReference type="EMBL" id="RZS94029.1"/>
    </source>
</evidence>
<evidence type="ECO:0000256" key="9">
    <source>
        <dbReference type="SAM" id="SignalP"/>
    </source>
</evidence>
<feature type="domain" description="F5/8 type C" evidence="10">
    <location>
        <begin position="394"/>
        <end position="529"/>
    </location>
</feature>
<dbReference type="Gene3D" id="2.60.120.260">
    <property type="entry name" value="Galactose-binding domain-like"/>
    <property type="match status" value="4"/>
</dbReference>
<evidence type="ECO:0000256" key="3">
    <source>
        <dbReference type="ARBA" id="ARBA00022729"/>
    </source>
</evidence>
<dbReference type="InterPro" id="IPR057739">
    <property type="entry name" value="Glyco_hydro_29_N"/>
</dbReference>
<keyword evidence="5" id="KW-0378">Hydrolase</keyword>
<dbReference type="Gene3D" id="1.20.1270.90">
    <property type="entry name" value="AF1782-like"/>
    <property type="match status" value="3"/>
</dbReference>
<reference evidence="11 12" key="1">
    <citation type="submission" date="2019-02" db="EMBL/GenBank/DDBJ databases">
        <title>Genomic Encyclopedia of Type Strains, Phase IV (KMG-IV): sequencing the most valuable type-strain genomes for metagenomic binning, comparative biology and taxonomic classification.</title>
        <authorList>
            <person name="Goeker M."/>
        </authorList>
    </citation>
    <scope>NUCLEOTIDE SEQUENCE [LARGE SCALE GENOMIC DNA]</scope>
    <source>
        <strain evidence="11 12">DSM 29486</strain>
    </source>
</reference>
<name>A0A4V2F5U4_9FIRM</name>
<dbReference type="Pfam" id="PF03160">
    <property type="entry name" value="Calx-beta"/>
    <property type="match status" value="1"/>
</dbReference>
<dbReference type="InterPro" id="IPR000933">
    <property type="entry name" value="Glyco_hydro_29"/>
</dbReference>
<dbReference type="SMART" id="SM00812">
    <property type="entry name" value="Alpha_L_fucos"/>
    <property type="match status" value="1"/>
</dbReference>
<evidence type="ECO:0000256" key="1">
    <source>
        <dbReference type="ARBA" id="ARBA00007951"/>
    </source>
</evidence>
<dbReference type="Pfam" id="PF00754">
    <property type="entry name" value="F5_F8_type_C"/>
    <property type="match status" value="1"/>
</dbReference>
<dbReference type="InterPro" id="IPR044060">
    <property type="entry name" value="Bacterial_rp_domain"/>
</dbReference>
<evidence type="ECO:0000256" key="6">
    <source>
        <dbReference type="ARBA" id="ARBA00022837"/>
    </source>
</evidence>
<gene>
    <name evidence="11" type="ORF">EV209_2393</name>
</gene>
<dbReference type="GO" id="GO:0007154">
    <property type="term" value="P:cell communication"/>
    <property type="evidence" value="ECO:0007669"/>
    <property type="project" value="InterPro"/>
</dbReference>
<dbReference type="EC" id="3.2.1.51" evidence="2"/>
<evidence type="ECO:0000256" key="5">
    <source>
        <dbReference type="ARBA" id="ARBA00022801"/>
    </source>
</evidence>
<organism evidence="11 12">
    <name type="scientific">Cuneatibacter caecimuris</name>
    <dbReference type="NCBI Taxonomy" id="1796618"/>
    <lineage>
        <taxon>Bacteria</taxon>
        <taxon>Bacillati</taxon>
        <taxon>Bacillota</taxon>
        <taxon>Clostridia</taxon>
        <taxon>Lachnospirales</taxon>
        <taxon>Lachnospiraceae</taxon>
        <taxon>Cuneatibacter</taxon>
    </lineage>
</organism>
<feature type="chain" id="PRO_5039631497" description="alpha-L-fucosidase" evidence="9">
    <location>
        <begin position="29"/>
        <end position="1813"/>
    </location>
</feature>
<dbReference type="Pfam" id="PF07554">
    <property type="entry name" value="FIVAR"/>
    <property type="match status" value="3"/>
</dbReference>
<dbReference type="InterPro" id="IPR003644">
    <property type="entry name" value="Calx_beta"/>
</dbReference>
<dbReference type="GO" id="GO:0004560">
    <property type="term" value="F:alpha-L-fucosidase activity"/>
    <property type="evidence" value="ECO:0007669"/>
    <property type="project" value="InterPro"/>
</dbReference>
<keyword evidence="8" id="KW-1133">Transmembrane helix</keyword>
<feature type="signal peptide" evidence="9">
    <location>
        <begin position="1"/>
        <end position="28"/>
    </location>
</feature>
<dbReference type="OrthoDB" id="107551at2"/>
<dbReference type="GO" id="GO:0016139">
    <property type="term" value="P:glycoside catabolic process"/>
    <property type="evidence" value="ECO:0007669"/>
    <property type="project" value="TreeGrafter"/>
</dbReference>
<keyword evidence="12" id="KW-1185">Reference proteome</keyword>
<keyword evidence="8" id="KW-0472">Membrane</keyword>
<feature type="transmembrane region" description="Helical" evidence="8">
    <location>
        <begin position="1784"/>
        <end position="1801"/>
    </location>
</feature>
<sequence length="1813" mass="196732">MRKRGLGSKILCGVLAFGLCFNVPYSSAAAGESVTENGFIADGELQNNSTPEPEAWGAVPNANQYQYQKEEMAAFCHFGPNTFNEVEWGENYGDKTPDEIFTLEKDFDADTLVKSLKDAGFKKVIVTAKHHDGFCIWNSAYTDYDIANTSYKDGNGDILAELSKACTEQNMEMGLYLSPWDIHEPSYGYHDANGNPTTPENDVLDYNEHYNNQLIEILGNDKYGNAGHFNEIWMDGAKGSGANAQVYDFEKWFDTIQSYEGKKGGYEEDCLLYGAGAHTTVAWVGNEDGRASETAWSKGKIINNSLDTNNVGGVKKGYEDGTNWAVIEADTSITSGWFWGTKKKTPKSLSDFGNIYFNTVGRNATLLLNVPPNNEGTVDKEILDRLAEFGKEINDTFQVNLAEGAACSASEVRGNDVAFKAGNVIDGRDDTYWAAEDGTTKASLIIDLGAEKTFDVISLEEAIQLGQRIKAHKVEYRTGNGEWKTFSEGTTIGAKRLHRRSAVKADQVKVTVETSQAAPMLSEVGIFKASEKFQIGGVNAPEGMEILDVADSSHFKINGWTLENDVKFLNGTNIWSSNNNPVQLTFKGTKVYLMGSTKQSSAGMADIYIDGNKAGSFNRVTGKDAFGQVLYVSEDLEDGEHTLELRKTGGTIALEAAYVINNGGKGMIELEQSSYTMNEDETINVVVNRVGGTNGEVTAILEPNPGSAIQDDFDTAPKVITIGDGENKGTVPVTTRRNYNTTGDREFSIQLTTPSEGLIIGFAKTASVTIRDAEGINEEKLQALVDECAALIPEHYTNGWDVLQEKINAAKEILAAGEAERGQLQAAYSALETAKEALVKREKYTAEDPFCFPWKAGSSSILEAEFAETITESNPNDRYKVGIREGDWASNGKYINSLNVNDVVEYPYFAEKTGIYKATLTYQSGSTNNKLSWSEKDNKIKGNEVSAGANNAAEVHTVEFEFEVLEAGAGTLIFTGPNGDSPRLDKFVIEPKSIDLERYTVTATAGKGGSINPDGETEAAEGESITYTITPDSGYMISDVLVNGASVGAVASYEMADLSGDATIEAVFTFVNYTEENRFQFPTEIGGEAATLEAEYFILTNTGDNEQWPLKVSEGDWASNGKFINSLNANDKITLYYNAAEAGTYKVTVTYRSGDPNNKLVWAEANGKIASGEQAAGADDAARATHTAEFELEVLEAGEGTLVFTGPSTQSPQTDKFDIVRLENEPQLQEFTITATAGEGGSINPEGQVTVTEGENQTFTIVPEEGFEIADVSVDGISKGAITEYTFENVRADGTIQATFKNIEKPVELDWTGLNTQIVNAEERLKQTDSYRPDELAKLQAYVDAGKELYDKEGVTQDEIDAAAEAISSYLDSMTRIQRFTITATAGEGGSISPKGEVTVEEGGNQTFTIVPEEGFEIADIVVDGTSKGAVAEYTFENVKADGTIKAIFKRIEKPVVIDKTGLNSQIQNAEERLKQTDIYRADDLEKLQVLVDAGKAVYRNEAASQEEVDAAAEAIRTYMERMAPIQKFTITAAAGEGGSINPSGKVVVKEGDSQTFEIVPSEGYEIADVTVNGQSKGAVSRYTFDAVTADAEITAVFKAVEEPTVPEAGKVTDDTNADKNAAGADIVTSMDDLADMVLSEEDKDELEAGKDISIRLVVSDLSEGDLSETDRNLILAAIGDRTVGTYFDFRLFKEVGGNATEIAETKGEITVSLKVPESLLNQDGSVERTYSMMRLHDGRAELLKCDFDGSAVTFKTDKFSTYVLVYSDAEKTPSVDTGDSTNIILWFALMAAAVAGMTVMKRKRVNRGVQTR</sequence>
<dbReference type="SUPFAM" id="SSF51445">
    <property type="entry name" value="(Trans)glycosidases"/>
    <property type="match status" value="1"/>
</dbReference>
<keyword evidence="8" id="KW-0812">Transmembrane</keyword>
<dbReference type="InterPro" id="IPR038081">
    <property type="entry name" value="CalX-like_sf"/>
</dbReference>
<evidence type="ECO:0000259" key="10">
    <source>
        <dbReference type="PROSITE" id="PS50022"/>
    </source>
</evidence>
<dbReference type="PANTHER" id="PTHR10030">
    <property type="entry name" value="ALPHA-L-FUCOSIDASE"/>
    <property type="match status" value="1"/>
</dbReference>